<evidence type="ECO:0000256" key="3">
    <source>
        <dbReference type="ARBA" id="ARBA00022898"/>
    </source>
</evidence>
<dbReference type="UniPathway" id="UPA00253">
    <property type="reaction ID" value="UER00329"/>
</dbReference>
<evidence type="ECO:0000256" key="5">
    <source>
        <dbReference type="PIRNR" id="PIRNR038800"/>
    </source>
</evidence>
<dbReference type="OrthoDB" id="5978656at2759"/>
<dbReference type="PANTHER" id="PTHR14084">
    <property type="entry name" value="KYNURENINASE"/>
    <property type="match status" value="1"/>
</dbReference>
<dbReference type="InterPro" id="IPR000192">
    <property type="entry name" value="Aminotrans_V_dom"/>
</dbReference>
<dbReference type="GO" id="GO:0019441">
    <property type="term" value="P:L-tryptophan catabolic process to kynurenine"/>
    <property type="evidence" value="ECO:0007669"/>
    <property type="project" value="TreeGrafter"/>
</dbReference>
<dbReference type="InterPro" id="IPR015422">
    <property type="entry name" value="PyrdxlP-dep_Trfase_small"/>
</dbReference>
<dbReference type="Proteomes" id="UP000310066">
    <property type="component" value="Unassembled WGS sequence"/>
</dbReference>
<dbReference type="InterPro" id="IPR010111">
    <property type="entry name" value="Kynureninase"/>
</dbReference>
<protein>
    <recommendedName>
        <fullName evidence="4 5">Kynureninase</fullName>
        <ecNumber evidence="4 5">3.7.1.3</ecNumber>
    </recommendedName>
    <alternativeName>
        <fullName evidence="4">Biosynthesis of nicotinic acid protein 5</fullName>
    </alternativeName>
    <alternativeName>
        <fullName evidence="4">L-kynurenine hydrolase</fullName>
    </alternativeName>
</protein>
<dbReference type="PIRSF" id="PIRSF038800">
    <property type="entry name" value="KYNU"/>
    <property type="match status" value="1"/>
</dbReference>
<evidence type="ECO:0000313" key="9">
    <source>
        <dbReference type="Proteomes" id="UP000310066"/>
    </source>
</evidence>
<evidence type="ECO:0000256" key="2">
    <source>
        <dbReference type="ARBA" id="ARBA00022801"/>
    </source>
</evidence>
<comment type="similarity">
    <text evidence="4 5">Belongs to the kynureninase family.</text>
</comment>
<accession>A0A4U0V585</accession>
<feature type="binding site" evidence="4">
    <location>
        <begin position="161"/>
        <end position="164"/>
    </location>
    <ligand>
        <name>pyridoxal 5'-phosphate</name>
        <dbReference type="ChEBI" id="CHEBI:597326"/>
    </ligand>
</feature>
<comment type="pathway">
    <text evidence="4 5">Cofactor biosynthesis; NAD(+) biosynthesis; quinolinate from L-kynurenine: step 2/3.</text>
</comment>
<evidence type="ECO:0000256" key="1">
    <source>
        <dbReference type="ARBA" id="ARBA00022642"/>
    </source>
</evidence>
<dbReference type="NCBIfam" id="TIGR01814">
    <property type="entry name" value="kynureninase"/>
    <property type="match status" value="1"/>
</dbReference>
<feature type="binding site" evidence="4">
    <location>
        <position position="134"/>
    </location>
    <ligand>
        <name>pyridoxal 5'-phosphate</name>
        <dbReference type="ChEBI" id="CHEBI:597326"/>
    </ligand>
</feature>
<keyword evidence="4 5" id="KW-0963">Cytoplasm</keyword>
<comment type="caution">
    <text evidence="4">Lacks conserved residue(s) required for the propagation of feature annotation.</text>
</comment>
<feature type="binding site" evidence="4">
    <location>
        <position position="352"/>
    </location>
    <ligand>
        <name>pyridoxal 5'-phosphate</name>
        <dbReference type="ChEBI" id="CHEBI:597326"/>
    </ligand>
</feature>
<dbReference type="FunFam" id="3.40.640.10:FF:000031">
    <property type="entry name" value="Kynureninase"/>
    <property type="match status" value="1"/>
</dbReference>
<dbReference type="EMBL" id="JAUJLE010000075">
    <property type="protein sequence ID" value="KAK0989281.1"/>
    <property type="molecule type" value="Genomic_DNA"/>
</dbReference>
<keyword evidence="1 4" id="KW-0662">Pyridine nucleotide biosynthesis</keyword>
<comment type="catalytic activity">
    <reaction evidence="4 5">
        <text>L-kynurenine + H2O = anthranilate + L-alanine + H(+)</text>
        <dbReference type="Rhea" id="RHEA:16813"/>
        <dbReference type="ChEBI" id="CHEBI:15377"/>
        <dbReference type="ChEBI" id="CHEBI:15378"/>
        <dbReference type="ChEBI" id="CHEBI:16567"/>
        <dbReference type="ChEBI" id="CHEBI:57959"/>
        <dbReference type="ChEBI" id="CHEBI:57972"/>
        <dbReference type="EC" id="3.7.1.3"/>
    </reaction>
</comment>
<sequence length="509" mass="55581">MATNGSNDVDIFTEAYATQQDAQDPLSHLRSNFLIPSKGDLARKTLRSDQKPDQDDEPSIYLCGNSLGLQPTITRKYMQQYLDTWASKGVYGHFKEIEDSSLVPWLHVDDDCVPQMAKIVGALPSEVAVMQTLTANLHLMMASFYRPTKERYKIILEGKAFPSDHYAVESHLRHHALDPSGAMLLLTPSPDSPNPHTLTTPKILSFLTLHAPTTALLLLPGIQFYTGQALDIPAITSHAHALGIVVGWDLAHAAGNLELRLHDWGVDFAVWCSYKYLNGGPGGVGGLFVHERHGEVGEASSSSSGKGGDGEVQDVGYRPRLAGWWGSSKSSRFAMTNSFVPIPGAAGFQLSNPSVADTTALRASLDVFKLTSMEALRVRSLKLTGYLLDLLDRLAEEQEKEEEGGERCFSIITPREPEQRGAQISVLLKSGLLDVVMASLEAAGVVVDERRPDVIRVAPAPLYNTYKDVFVFVKEFRLACQRAVRGEGGHGKSVMVNGGKEAKGWSEVK</sequence>
<comment type="caution">
    <text evidence="8">The sequence shown here is derived from an EMBL/GenBank/DDBJ whole genome shotgun (WGS) entry which is preliminary data.</text>
</comment>
<keyword evidence="10" id="KW-1185">Reference proteome</keyword>
<evidence type="ECO:0000256" key="4">
    <source>
        <dbReference type="HAMAP-Rule" id="MF_03017"/>
    </source>
</evidence>
<reference evidence="7" key="2">
    <citation type="submission" date="2023-06" db="EMBL/GenBank/DDBJ databases">
        <title>Black Yeasts Isolated from many extreme environments.</title>
        <authorList>
            <person name="Coleine C."/>
            <person name="Stajich J.E."/>
            <person name="Selbmann L."/>
        </authorList>
    </citation>
    <scope>NUCLEOTIDE SEQUENCE</scope>
    <source>
        <strain evidence="7">CCFEE 5200</strain>
    </source>
</reference>
<dbReference type="Pfam" id="PF22580">
    <property type="entry name" value="KYNU_C"/>
    <property type="match status" value="1"/>
</dbReference>
<dbReference type="PANTHER" id="PTHR14084:SF0">
    <property type="entry name" value="KYNURENINASE"/>
    <property type="match status" value="1"/>
</dbReference>
<proteinExistence type="inferred from homology"/>
<dbReference type="InterPro" id="IPR015424">
    <property type="entry name" value="PyrdxlP-dep_Trfase"/>
</dbReference>
<dbReference type="GO" id="GO:0097053">
    <property type="term" value="P:L-kynurenine catabolic process"/>
    <property type="evidence" value="ECO:0007669"/>
    <property type="project" value="UniProtKB-UniRule"/>
</dbReference>
<dbReference type="Gene3D" id="3.90.1150.10">
    <property type="entry name" value="Aspartate Aminotransferase, domain 1"/>
    <property type="match status" value="1"/>
</dbReference>
<comment type="pathway">
    <text evidence="4 5">Amino-acid degradation; L-kynurenine degradation; L-alanine and anthranilate from L-kynurenine: step 1/1.</text>
</comment>
<dbReference type="Pfam" id="PF00266">
    <property type="entry name" value="Aminotran_5"/>
    <property type="match status" value="1"/>
</dbReference>
<dbReference type="AlphaFoldDB" id="A0A4U0V585"/>
<dbReference type="Gene3D" id="3.40.640.10">
    <property type="entry name" value="Type I PLP-dependent aspartate aminotransferase-like (Major domain)"/>
    <property type="match status" value="1"/>
</dbReference>
<dbReference type="GO" id="GO:0005737">
    <property type="term" value="C:cytoplasm"/>
    <property type="evidence" value="ECO:0007669"/>
    <property type="project" value="UniProtKB-SubCell"/>
</dbReference>
<comment type="catalytic activity">
    <reaction evidence="5">
        <text>3-hydroxy-L-kynurenine + H2O = 3-hydroxyanthranilate + L-alanine + H(+)</text>
        <dbReference type="Rhea" id="RHEA:25143"/>
        <dbReference type="ChEBI" id="CHEBI:15377"/>
        <dbReference type="ChEBI" id="CHEBI:15378"/>
        <dbReference type="ChEBI" id="CHEBI:36559"/>
        <dbReference type="ChEBI" id="CHEBI:57972"/>
        <dbReference type="ChEBI" id="CHEBI:58125"/>
        <dbReference type="EC" id="3.7.1.3"/>
    </reaction>
</comment>
<comment type="subunit">
    <text evidence="4 5">Homodimer.</text>
</comment>
<feature type="binding site" evidence="4">
    <location>
        <position position="133"/>
    </location>
    <ligand>
        <name>pyridoxal 5'-phosphate</name>
        <dbReference type="ChEBI" id="CHEBI:597326"/>
    </ligand>
</feature>
<dbReference type="HAMAP" id="MF_01970">
    <property type="entry name" value="Kynureninase"/>
    <property type="match status" value="1"/>
</dbReference>
<dbReference type="UniPathway" id="UPA00334">
    <property type="reaction ID" value="UER00455"/>
</dbReference>
<evidence type="ECO:0000313" key="10">
    <source>
        <dbReference type="Proteomes" id="UP001175353"/>
    </source>
</evidence>
<feature type="binding site" evidence="4">
    <location>
        <position position="324"/>
    </location>
    <ligand>
        <name>pyridoxal 5'-phosphate</name>
        <dbReference type="ChEBI" id="CHEBI:597326"/>
    </ligand>
</feature>
<dbReference type="STRING" id="329885.A0A4U0V585"/>
<feature type="binding site" evidence="4">
    <location>
        <position position="249"/>
    </location>
    <ligand>
        <name>pyridoxal 5'-phosphate</name>
        <dbReference type="ChEBI" id="CHEBI:597326"/>
    </ligand>
</feature>
<dbReference type="GO" id="GO:0030429">
    <property type="term" value="F:kynureninase activity"/>
    <property type="evidence" value="ECO:0007669"/>
    <property type="project" value="UniProtKB-UniRule"/>
</dbReference>
<dbReference type="EMBL" id="NAJP01000017">
    <property type="protein sequence ID" value="TKA43900.1"/>
    <property type="molecule type" value="Genomic_DNA"/>
</dbReference>
<dbReference type="EC" id="3.7.1.3" evidence="4 5"/>
<dbReference type="InterPro" id="IPR015421">
    <property type="entry name" value="PyrdxlP-dep_Trfase_major"/>
</dbReference>
<name>A0A4U0V585_9PEZI</name>
<evidence type="ECO:0000313" key="7">
    <source>
        <dbReference type="EMBL" id="KAK0989281.1"/>
    </source>
</evidence>
<comment type="cofactor">
    <cofactor evidence="4 5">
        <name>pyridoxal 5'-phosphate</name>
        <dbReference type="ChEBI" id="CHEBI:597326"/>
    </cofactor>
</comment>
<evidence type="ECO:0000259" key="6">
    <source>
        <dbReference type="Pfam" id="PF00266"/>
    </source>
</evidence>
<feature type="binding site" evidence="4">
    <location>
        <position position="274"/>
    </location>
    <ligand>
        <name>pyridoxal 5'-phosphate</name>
        <dbReference type="ChEBI" id="CHEBI:597326"/>
    </ligand>
</feature>
<gene>
    <name evidence="7" type="primary">BNA5_3</name>
    <name evidence="4" type="synonym">BNA5</name>
    <name evidence="8" type="ORF">B0A54_05661</name>
    <name evidence="7" type="ORF">LTR91_009286</name>
</gene>
<dbReference type="SUPFAM" id="SSF53383">
    <property type="entry name" value="PLP-dependent transferases"/>
    <property type="match status" value="1"/>
</dbReference>
<keyword evidence="3 4" id="KW-0663">Pyridoxal phosphate</keyword>
<dbReference type="GO" id="GO:0019805">
    <property type="term" value="P:quinolinate biosynthetic process"/>
    <property type="evidence" value="ECO:0007669"/>
    <property type="project" value="UniProtKB-UniRule"/>
</dbReference>
<dbReference type="Proteomes" id="UP001175353">
    <property type="component" value="Unassembled WGS sequence"/>
</dbReference>
<dbReference type="GO" id="GO:0030170">
    <property type="term" value="F:pyridoxal phosphate binding"/>
    <property type="evidence" value="ECO:0007669"/>
    <property type="project" value="UniProtKB-UniRule"/>
</dbReference>
<dbReference type="GO" id="GO:0043420">
    <property type="term" value="P:anthranilate metabolic process"/>
    <property type="evidence" value="ECO:0007669"/>
    <property type="project" value="UniProtKB-UniRule"/>
</dbReference>
<keyword evidence="2 4" id="KW-0378">Hydrolase</keyword>
<evidence type="ECO:0000313" key="8">
    <source>
        <dbReference type="EMBL" id="TKA43900.1"/>
    </source>
</evidence>
<dbReference type="GO" id="GO:0034354">
    <property type="term" value="P:'de novo' NAD+ biosynthetic process from L-tryptophan"/>
    <property type="evidence" value="ECO:0007669"/>
    <property type="project" value="UniProtKB-UniRule"/>
</dbReference>
<organism evidence="8 9">
    <name type="scientific">Friedmanniomyces endolithicus</name>
    <dbReference type="NCBI Taxonomy" id="329885"/>
    <lineage>
        <taxon>Eukaryota</taxon>
        <taxon>Fungi</taxon>
        <taxon>Dikarya</taxon>
        <taxon>Ascomycota</taxon>
        <taxon>Pezizomycotina</taxon>
        <taxon>Dothideomycetes</taxon>
        <taxon>Dothideomycetidae</taxon>
        <taxon>Mycosphaerellales</taxon>
        <taxon>Teratosphaeriaceae</taxon>
        <taxon>Friedmanniomyces</taxon>
    </lineage>
</organism>
<feature type="binding site" evidence="4">
    <location>
        <position position="252"/>
    </location>
    <ligand>
        <name>pyridoxal 5'-phosphate</name>
        <dbReference type="ChEBI" id="CHEBI:597326"/>
    </ligand>
</feature>
<feature type="modified residue" description="N6-(pyridoxal phosphate)lysine" evidence="4">
    <location>
        <position position="275"/>
    </location>
</feature>
<comment type="subcellular location">
    <subcellularLocation>
        <location evidence="4 5">Cytoplasm</location>
    </subcellularLocation>
</comment>
<reference evidence="8 9" key="1">
    <citation type="submission" date="2017-03" db="EMBL/GenBank/DDBJ databases">
        <title>Genomes of endolithic fungi from Antarctica.</title>
        <authorList>
            <person name="Coleine C."/>
            <person name="Masonjones S."/>
            <person name="Stajich J.E."/>
        </authorList>
    </citation>
    <scope>NUCLEOTIDE SEQUENCE [LARGE SCALE GENOMIC DNA]</scope>
    <source>
        <strain evidence="8 9">CCFEE 5311</strain>
    </source>
</reference>
<comment type="function">
    <text evidence="4 5">Catalyzes the cleavage of L-kynurenine (L-Kyn) and L-3-hydroxykynurenine (L-3OHKyn) into anthranilic acid (AA) and 3-hydroxyanthranilic acid (3-OHAA), respectively.</text>
</comment>
<feature type="domain" description="Aminotransferase class V" evidence="6">
    <location>
        <begin position="207"/>
        <end position="294"/>
    </location>
</feature>